<reference evidence="3" key="1">
    <citation type="journal article" date="2014" name="Front. Microbiol.">
        <title>High frequency of phylogenetically diverse reductive dehalogenase-homologous genes in deep subseafloor sedimentary metagenomes.</title>
        <authorList>
            <person name="Kawai M."/>
            <person name="Futagami T."/>
            <person name="Toyoda A."/>
            <person name="Takaki Y."/>
            <person name="Nishi S."/>
            <person name="Hori S."/>
            <person name="Arai W."/>
            <person name="Tsubouchi T."/>
            <person name="Morono Y."/>
            <person name="Uchiyama I."/>
            <person name="Ito T."/>
            <person name="Fujiyama A."/>
            <person name="Inagaki F."/>
            <person name="Takami H."/>
        </authorList>
    </citation>
    <scope>NUCLEOTIDE SEQUENCE</scope>
    <source>
        <strain evidence="3">Expedition CK06-06</strain>
    </source>
</reference>
<dbReference type="PANTHER" id="PTHR43567:SF5">
    <property type="entry name" value="HYPOTHETICAL CYTOSOLIC PROTEIN"/>
    <property type="match status" value="1"/>
</dbReference>
<dbReference type="SUPFAM" id="SSF50475">
    <property type="entry name" value="FMN-binding split barrel"/>
    <property type="match status" value="1"/>
</dbReference>
<dbReference type="InterPro" id="IPR052174">
    <property type="entry name" value="Flavoredoxin"/>
</dbReference>
<organism evidence="3">
    <name type="scientific">marine sediment metagenome</name>
    <dbReference type="NCBI Taxonomy" id="412755"/>
    <lineage>
        <taxon>unclassified sequences</taxon>
        <taxon>metagenomes</taxon>
        <taxon>ecological metagenomes</taxon>
    </lineage>
</organism>
<evidence type="ECO:0000256" key="1">
    <source>
        <dbReference type="ARBA" id="ARBA00038054"/>
    </source>
</evidence>
<dbReference type="GO" id="GO:0010181">
    <property type="term" value="F:FMN binding"/>
    <property type="evidence" value="ECO:0007669"/>
    <property type="project" value="InterPro"/>
</dbReference>
<comment type="similarity">
    <text evidence="1">Belongs to the flavoredoxin family.</text>
</comment>
<sequence length="169" mass="18771">TDYLKETNRVLGHGGLLLASADAQGNPNVMTIGWGTVGIIWGKPIFVVLVRPSRYTHGLIEITDDFTVNVPTPELADEVLYFGTVSGRDQDKFKAKGLTATPGKKVKSPIVEECAIHYECRVVHKNDVIPDELAEEIRNSFYHQGDFHRIYFGEILAVYANADAKKRLA</sequence>
<dbReference type="Gene3D" id="2.30.110.10">
    <property type="entry name" value="Electron Transport, Fmn-binding Protein, Chain A"/>
    <property type="match status" value="1"/>
</dbReference>
<evidence type="ECO:0000313" key="3">
    <source>
        <dbReference type="EMBL" id="GAJ05814.1"/>
    </source>
</evidence>
<dbReference type="SMART" id="SM00903">
    <property type="entry name" value="Flavin_Reduct"/>
    <property type="match status" value="1"/>
</dbReference>
<proteinExistence type="inferred from homology"/>
<gene>
    <name evidence="3" type="ORF">S12H4_46846</name>
</gene>
<dbReference type="EMBL" id="BARW01029104">
    <property type="protein sequence ID" value="GAJ05814.1"/>
    <property type="molecule type" value="Genomic_DNA"/>
</dbReference>
<feature type="domain" description="Flavin reductase like" evidence="2">
    <location>
        <begin position="11"/>
        <end position="169"/>
    </location>
</feature>
<dbReference type="PANTHER" id="PTHR43567">
    <property type="entry name" value="FLAVOREDOXIN-RELATED-RELATED"/>
    <property type="match status" value="1"/>
</dbReference>
<comment type="caution">
    <text evidence="3">The sequence shown here is derived from an EMBL/GenBank/DDBJ whole genome shotgun (WGS) entry which is preliminary data.</text>
</comment>
<evidence type="ECO:0000259" key="2">
    <source>
        <dbReference type="SMART" id="SM00903"/>
    </source>
</evidence>
<name>X1TKK9_9ZZZZ</name>
<protein>
    <recommendedName>
        <fullName evidence="2">Flavin reductase like domain-containing protein</fullName>
    </recommendedName>
</protein>
<dbReference type="InterPro" id="IPR002563">
    <property type="entry name" value="Flavin_Rdtase-like_dom"/>
</dbReference>
<dbReference type="Pfam" id="PF01613">
    <property type="entry name" value="Flavin_Reduct"/>
    <property type="match status" value="1"/>
</dbReference>
<feature type="non-terminal residue" evidence="3">
    <location>
        <position position="1"/>
    </location>
</feature>
<dbReference type="InterPro" id="IPR012349">
    <property type="entry name" value="Split_barrel_FMN-bd"/>
</dbReference>
<dbReference type="AlphaFoldDB" id="X1TKK9"/>
<accession>X1TKK9</accession>